<comment type="function">
    <text evidence="1">Nitronate monooxygenase that uses molecular oxygen to catalyze the oxidative denitrification of alkyl nitronates. Acts on propionate 3-nitronate (P3N), the presumed physiological substrate. Probably functions in the detoxification of P3N, a metabolic poison produced by plants and fungi as a defense mechanism.</text>
</comment>
<keyword evidence="7" id="KW-1185">Reference proteome</keyword>
<evidence type="ECO:0000256" key="2">
    <source>
        <dbReference type="ARBA" id="ARBA00013457"/>
    </source>
</evidence>
<sequence length="315" mass="33108">MSLKTKLCDILEIESPIIQGGMAWVATGELAAAVSQAGGLGVIGAGNAPADVIEKEIEKVKSLTDKNFGLNIMLLSPFADDIIELAIEKKVPVITTGAGNPGKHVKRFQEMGSKVIPVVPSVALAKRMQRLDVDAVIVEGTEAGGHIGELTTMALVPQVADAVDIPVIAAGGIGDGRTLAAVLALGAAGAQIGTRFVCSTECTAAKEYKEAIINARDRDAVVTGRSTGHPVRNLKNSLTRRLDKLEQEGVDPKKIEELGTGKLRDAVVDGDIKEGSVMAGQIAGMISEIKDVKEIMDDIIRDAESVIKKNFSLIK</sequence>
<dbReference type="PANTHER" id="PTHR32332:SF20">
    <property type="entry name" value="2-NITROPROPANE DIOXYGENASE-LIKE PROTEIN"/>
    <property type="match status" value="1"/>
</dbReference>
<dbReference type="SUPFAM" id="SSF51412">
    <property type="entry name" value="Inosine monophosphate dehydrogenase (IMPDH)"/>
    <property type="match status" value="1"/>
</dbReference>
<dbReference type="InterPro" id="IPR004136">
    <property type="entry name" value="NMO"/>
</dbReference>
<protein>
    <recommendedName>
        <fullName evidence="2">Probable nitronate monooxygenase</fullName>
    </recommendedName>
</protein>
<evidence type="ECO:0000256" key="4">
    <source>
        <dbReference type="ARBA" id="ARBA00022643"/>
    </source>
</evidence>
<reference evidence="6 7" key="2">
    <citation type="journal article" date="2011" name="J. Bacteriol.">
        <title>Complete Genome Sequence of the Haloalkaliphilic, Hydrogen Producing Halanaerobium hydrogenoformans.</title>
        <authorList>
            <person name="Brown S.D."/>
            <person name="Begemann M.B."/>
            <person name="Mormile M.R."/>
            <person name="Wall J.D."/>
            <person name="Han C.S."/>
            <person name="Goodwin L.A."/>
            <person name="Pitluck S."/>
            <person name="Land M.L."/>
            <person name="Hauser L.J."/>
            <person name="Elias D.A."/>
        </authorList>
    </citation>
    <scope>NUCLEOTIDE SEQUENCE [LARGE SCALE GENOMIC DNA]</scope>
    <source>
        <strain evidence="7">sapolanicus</strain>
    </source>
</reference>
<accession>E4RLR2</accession>
<reference evidence="6 7" key="1">
    <citation type="submission" date="2010-11" db="EMBL/GenBank/DDBJ databases">
        <title>Complete sequence of Halanaerobium sp. sapolanicus.</title>
        <authorList>
            <consortium name="US DOE Joint Genome Institute"/>
            <person name="Lucas S."/>
            <person name="Copeland A."/>
            <person name="Lapidus A."/>
            <person name="Cheng J.-F."/>
            <person name="Bruce D."/>
            <person name="Goodwin L."/>
            <person name="Pitluck S."/>
            <person name="Davenport K."/>
            <person name="Detter J.C."/>
            <person name="Han C."/>
            <person name="Tapia R."/>
            <person name="Land M."/>
            <person name="Hauser L."/>
            <person name="Jeffries C."/>
            <person name="Kyrpides N."/>
            <person name="Ivanova N."/>
            <person name="Mikhailova N."/>
            <person name="Begemann M.B."/>
            <person name="Mormile M.R."/>
            <person name="Wall J.D."/>
            <person name="Elias D.A."/>
            <person name="Woyke T."/>
        </authorList>
    </citation>
    <scope>NUCLEOTIDE SEQUENCE [LARGE SCALE GENOMIC DNA]</scope>
    <source>
        <strain evidence="7">sapolanicus</strain>
    </source>
</reference>
<dbReference type="OrthoDB" id="9778912at2"/>
<evidence type="ECO:0000313" key="6">
    <source>
        <dbReference type="EMBL" id="ADQ14976.1"/>
    </source>
</evidence>
<evidence type="ECO:0000313" key="7">
    <source>
        <dbReference type="Proteomes" id="UP000007434"/>
    </source>
</evidence>
<keyword evidence="5" id="KW-0560">Oxidoreductase</keyword>
<dbReference type="EMBL" id="CP002304">
    <property type="protein sequence ID" value="ADQ14976.1"/>
    <property type="molecule type" value="Genomic_DNA"/>
</dbReference>
<dbReference type="RefSeq" id="WP_013406053.1">
    <property type="nucleotide sequence ID" value="NC_014654.1"/>
</dbReference>
<evidence type="ECO:0000256" key="3">
    <source>
        <dbReference type="ARBA" id="ARBA00022630"/>
    </source>
</evidence>
<gene>
    <name evidence="6" type="ordered locus">Halsa_1551</name>
</gene>
<dbReference type="Gene3D" id="3.20.20.70">
    <property type="entry name" value="Aldolase class I"/>
    <property type="match status" value="1"/>
</dbReference>
<dbReference type="CDD" id="cd04730">
    <property type="entry name" value="NPD_like"/>
    <property type="match status" value="1"/>
</dbReference>
<evidence type="ECO:0000256" key="1">
    <source>
        <dbReference type="ARBA" id="ARBA00003535"/>
    </source>
</evidence>
<proteinExistence type="predicted"/>
<dbReference type="InterPro" id="IPR013785">
    <property type="entry name" value="Aldolase_TIM"/>
</dbReference>
<dbReference type="KEGG" id="has:Halsa_1551"/>
<dbReference type="PANTHER" id="PTHR32332">
    <property type="entry name" value="2-NITROPROPANE DIOXYGENASE"/>
    <property type="match status" value="1"/>
</dbReference>
<dbReference type="AlphaFoldDB" id="E4RLR2"/>
<dbReference type="eggNOG" id="COG2070">
    <property type="taxonomic scope" value="Bacteria"/>
</dbReference>
<name>E4RLR2_HALHG</name>
<dbReference type="InterPro" id="IPR017569">
    <property type="entry name" value="Enoyl_ACP_red-II_put"/>
</dbReference>
<dbReference type="STRING" id="656519.Halsa_1551"/>
<keyword evidence="3" id="KW-0285">Flavoprotein</keyword>
<evidence type="ECO:0000256" key="5">
    <source>
        <dbReference type="ARBA" id="ARBA00023002"/>
    </source>
</evidence>
<keyword evidence="4" id="KW-0288">FMN</keyword>
<dbReference type="NCBIfam" id="TIGR03151">
    <property type="entry name" value="enACPred_II"/>
    <property type="match status" value="1"/>
</dbReference>
<dbReference type="GO" id="GO:0018580">
    <property type="term" value="F:nitronate monooxygenase activity"/>
    <property type="evidence" value="ECO:0007669"/>
    <property type="project" value="InterPro"/>
</dbReference>
<dbReference type="HOGENOM" id="CLU_038732_1_1_9"/>
<organism evidence="6 7">
    <name type="scientific">Halanaerobium hydrogeniformans</name>
    <name type="common">Halanaerobium sp. (strain sapolanicus)</name>
    <dbReference type="NCBI Taxonomy" id="656519"/>
    <lineage>
        <taxon>Bacteria</taxon>
        <taxon>Bacillati</taxon>
        <taxon>Bacillota</taxon>
        <taxon>Clostridia</taxon>
        <taxon>Halanaerobiales</taxon>
        <taxon>Halanaerobiaceae</taxon>
        <taxon>Halanaerobium</taxon>
    </lineage>
</organism>
<dbReference type="Proteomes" id="UP000007434">
    <property type="component" value="Chromosome"/>
</dbReference>
<dbReference type="Pfam" id="PF03060">
    <property type="entry name" value="NMO"/>
    <property type="match status" value="1"/>
</dbReference>